<reference evidence="4 7" key="1">
    <citation type="submission" date="2015-04" db="EMBL/GenBank/DDBJ databases">
        <title>Comparative genomics of rhizobia nodulating Arachis hypogaea in China.</title>
        <authorList>
            <person name="Li Y."/>
        </authorList>
    </citation>
    <scope>NUCLEOTIDE SEQUENCE [LARGE SCALE GENOMIC DNA]</scope>
    <source>
        <strain evidence="4 7">CCBAU 51787</strain>
    </source>
</reference>
<dbReference type="Proteomes" id="UP000290565">
    <property type="component" value="Unassembled WGS sequence"/>
</dbReference>
<evidence type="ECO:0000313" key="3">
    <source>
        <dbReference type="EMBL" id="RXG99921.1"/>
    </source>
</evidence>
<keyword evidence="5" id="KW-1185">Reference proteome</keyword>
<name>A0A4Q0SPE6_9BRAD</name>
<evidence type="ECO:0000313" key="4">
    <source>
        <dbReference type="EMBL" id="RXH41753.1"/>
    </source>
</evidence>
<dbReference type="Proteomes" id="UP000289946">
    <property type="component" value="Unassembled WGS sequence"/>
</dbReference>
<sequence>MADAGIARTWPQSPISANGKGGHDACAGGEKPFDLARPVGLSYANSAHNGEALGRIAKALREPS</sequence>
<organism evidence="4 7">
    <name type="scientific">Bradyrhizobium zhanjiangense</name>
    <dbReference type="NCBI Taxonomy" id="1325107"/>
    <lineage>
        <taxon>Bacteria</taxon>
        <taxon>Pseudomonadati</taxon>
        <taxon>Pseudomonadota</taxon>
        <taxon>Alphaproteobacteria</taxon>
        <taxon>Hyphomicrobiales</taxon>
        <taxon>Nitrobacteraceae</taxon>
        <taxon>Bradyrhizobium</taxon>
    </lineage>
</organism>
<dbReference type="Proteomes" id="UP000290174">
    <property type="component" value="Unassembled WGS sequence"/>
</dbReference>
<evidence type="ECO:0000313" key="2">
    <source>
        <dbReference type="EMBL" id="RXG96742.1"/>
    </source>
</evidence>
<dbReference type="EMBL" id="LBJM01000011">
    <property type="protein sequence ID" value="RXH41753.1"/>
    <property type="molecule type" value="Genomic_DNA"/>
</dbReference>
<feature type="region of interest" description="Disordered" evidence="1">
    <location>
        <begin position="1"/>
        <end position="29"/>
    </location>
</feature>
<evidence type="ECO:0000313" key="6">
    <source>
        <dbReference type="Proteomes" id="UP000290174"/>
    </source>
</evidence>
<evidence type="ECO:0000313" key="7">
    <source>
        <dbReference type="Proteomes" id="UP000290565"/>
    </source>
</evidence>
<dbReference type="EMBL" id="RKMK01000012">
    <property type="protein sequence ID" value="RXG96742.1"/>
    <property type="molecule type" value="Genomic_DNA"/>
</dbReference>
<reference evidence="3 5" key="2">
    <citation type="submission" date="2018-10" db="EMBL/GenBank/DDBJ databases">
        <title>Bradyrhizobium sp. nov., isolated from effective nodules of peanut in China.</title>
        <authorList>
            <person name="Li Y."/>
        </authorList>
    </citation>
    <scope>NUCLEOTIDE SEQUENCE [LARGE SCALE GENOMIC DNA]</scope>
    <source>
        <strain evidence="2 6">CCBAU 51770</strain>
        <strain evidence="3 5">CCBAU 51781</strain>
    </source>
</reference>
<evidence type="ECO:0000256" key="1">
    <source>
        <dbReference type="SAM" id="MobiDB-lite"/>
    </source>
</evidence>
<dbReference type="EMBL" id="RDRA01000001">
    <property type="protein sequence ID" value="RXG99921.1"/>
    <property type="molecule type" value="Genomic_DNA"/>
</dbReference>
<dbReference type="RefSeq" id="WP_128937911.1">
    <property type="nucleotide sequence ID" value="NZ_RDRA01000001.1"/>
</dbReference>
<evidence type="ECO:0000313" key="5">
    <source>
        <dbReference type="Proteomes" id="UP000289946"/>
    </source>
</evidence>
<gene>
    <name evidence="2" type="ORF">EAS61_15910</name>
    <name evidence="3" type="ORF">EAS62_01695</name>
    <name evidence="4" type="ORF">XH94_05445</name>
</gene>
<comment type="caution">
    <text evidence="4">The sequence shown here is derived from an EMBL/GenBank/DDBJ whole genome shotgun (WGS) entry which is preliminary data.</text>
</comment>
<accession>A0A4Q0QNM4</accession>
<dbReference type="AlphaFoldDB" id="A0A4Q0SPE6"/>
<accession>A0A4Q0SPE6</accession>
<protein>
    <submittedName>
        <fullName evidence="4">Uncharacterized protein</fullName>
    </submittedName>
</protein>
<proteinExistence type="predicted"/>